<dbReference type="EMBL" id="CP045143">
    <property type="protein sequence ID" value="QFR23005.1"/>
    <property type="molecule type" value="Genomic_DNA"/>
</dbReference>
<evidence type="ECO:0000313" key="1">
    <source>
        <dbReference type="EMBL" id="QFR23005.1"/>
    </source>
</evidence>
<dbReference type="KEGG" id="lhb:D1010_05865"/>
<dbReference type="AlphaFoldDB" id="A0A5P8M407"/>
<organism evidence="1 2">
    <name type="scientific">Schleiferilactobacillus harbinensis</name>
    <dbReference type="NCBI Taxonomy" id="304207"/>
    <lineage>
        <taxon>Bacteria</taxon>
        <taxon>Bacillati</taxon>
        <taxon>Bacillota</taxon>
        <taxon>Bacilli</taxon>
        <taxon>Lactobacillales</taxon>
        <taxon>Lactobacillaceae</taxon>
        <taxon>Schleiferilactobacillus</taxon>
    </lineage>
</organism>
<dbReference type="Proteomes" id="UP000326779">
    <property type="component" value="Chromosome"/>
</dbReference>
<accession>A0A5P8M407</accession>
<name>A0A5P8M407_9LACO</name>
<proteinExistence type="predicted"/>
<evidence type="ECO:0000313" key="2">
    <source>
        <dbReference type="Proteomes" id="UP000326779"/>
    </source>
</evidence>
<sequence length="68" mass="7722">MDKDNLEKMTLMDMKGLVFNDEMSQSMRVLVNSWLTMYDEAKKQGRSEETAVIAASETLAAMMKGNQK</sequence>
<protein>
    <submittedName>
        <fullName evidence="1">Uncharacterized protein</fullName>
    </submittedName>
</protein>
<reference evidence="1 2" key="1">
    <citation type="submission" date="2019-10" db="EMBL/GenBank/DDBJ databases">
        <title>The completed genome of Lactobacillus harbinensis M1.</title>
        <authorList>
            <person name="Zheng Y."/>
        </authorList>
    </citation>
    <scope>NUCLEOTIDE SEQUENCE [LARGE SCALE GENOMIC DNA]</scope>
    <source>
        <strain evidence="1 2">M1</strain>
    </source>
</reference>
<gene>
    <name evidence="1" type="ORF">D1010_05865</name>
</gene>
<dbReference type="RefSeq" id="WP_152260463.1">
    <property type="nucleotide sequence ID" value="NZ_CP045143.1"/>
</dbReference>